<sequence>MMNSTAATSHGCLAPSPTTVAPATRAERLSSIDVLRGFALLGILVMNIDSFGDVQAMHDIPFGTSLDAFAGPYAHLNLALFYIKWLFFEGKMRAMFSMLFGAGVVLLTRRAEKRGAGDMAADIYTRRNMVLVLLGLIHGCLIWGGDILFDYGLVALLLLYPLRRTSPRVLLALVAISSLLSTFSYESYFHIAQNMSLSRQAAAVATKEQQHQPISASERSVQKAWQGVVDAHRLQPREEIKKSVEKEREQGYWEGVDERLDRYIGTSLSFHVYLMPDVLAPALLGMALFQLGFLTAELSLATYVWTAVTGFAISVPLVIVGVYRTYAHGHFFFLNNDEWLTLPYDLQRLTGMVAMTAVVMILIKRGAFRRIQRLLAAVGKTALTNYLLTSVLCQFVFVWGPWKWFGTLQYYQLMYVVFAVWAVNLTLSSLWLRYFRFGPLEWVWRSATYGTLQPMLARSDAG</sequence>
<reference evidence="3" key="1">
    <citation type="submission" date="2016-09" db="EMBL/GenBank/DDBJ databases">
        <authorList>
            <person name="Lysoe E."/>
        </authorList>
    </citation>
    <scope>NUCLEOTIDE SEQUENCE [LARGE SCALE GENOMIC DNA]</scope>
    <source>
        <strain evidence="3">LJ96T</strain>
    </source>
</reference>
<evidence type="ECO:0000313" key="2">
    <source>
        <dbReference type="EMBL" id="APG04880.1"/>
    </source>
</evidence>
<dbReference type="KEGG" id="lrz:BJI69_13920"/>
<dbReference type="Pfam" id="PF04235">
    <property type="entry name" value="DUF418"/>
    <property type="match status" value="1"/>
</dbReference>
<accession>A0A0G9HG98</accession>
<proteinExistence type="predicted"/>
<keyword evidence="3" id="KW-1185">Reference proteome</keyword>
<dbReference type="InterPro" id="IPR052529">
    <property type="entry name" value="Bact_Transport_Assoc"/>
</dbReference>
<organism evidence="2 3">
    <name type="scientific">Luteibacter rhizovicinus DSM 16549</name>
    <dbReference type="NCBI Taxonomy" id="1440763"/>
    <lineage>
        <taxon>Bacteria</taxon>
        <taxon>Pseudomonadati</taxon>
        <taxon>Pseudomonadota</taxon>
        <taxon>Gammaproteobacteria</taxon>
        <taxon>Lysobacterales</taxon>
        <taxon>Rhodanobacteraceae</taxon>
        <taxon>Luteibacter</taxon>
    </lineage>
</organism>
<dbReference type="AlphaFoldDB" id="A0A0G9HG98"/>
<protein>
    <recommendedName>
        <fullName evidence="1">DUF418 domain-containing protein</fullName>
    </recommendedName>
</protein>
<feature type="domain" description="DUF418" evidence="1">
    <location>
        <begin position="289"/>
        <end position="450"/>
    </location>
</feature>
<dbReference type="PANTHER" id="PTHR30590:SF2">
    <property type="entry name" value="INNER MEMBRANE PROTEIN"/>
    <property type="match status" value="1"/>
</dbReference>
<gene>
    <name evidence="2" type="ORF">BJI69_13920</name>
</gene>
<evidence type="ECO:0000259" key="1">
    <source>
        <dbReference type="Pfam" id="PF04235"/>
    </source>
</evidence>
<dbReference type="PATRIC" id="fig|1440763.5.peg.3065"/>
<dbReference type="OrthoDB" id="9807744at2"/>
<dbReference type="Proteomes" id="UP000182987">
    <property type="component" value="Chromosome"/>
</dbReference>
<dbReference type="PANTHER" id="PTHR30590">
    <property type="entry name" value="INNER MEMBRANE PROTEIN"/>
    <property type="match status" value="1"/>
</dbReference>
<dbReference type="EMBL" id="CP017480">
    <property type="protein sequence ID" value="APG04880.1"/>
    <property type="molecule type" value="Genomic_DNA"/>
</dbReference>
<dbReference type="InterPro" id="IPR007349">
    <property type="entry name" value="DUF418"/>
</dbReference>
<evidence type="ECO:0000313" key="3">
    <source>
        <dbReference type="Proteomes" id="UP000182987"/>
    </source>
</evidence>
<name>A0A0G9HG98_9GAMM</name>